<name>A0A0P8D039_9GAMM</name>
<dbReference type="Proteomes" id="UP000050416">
    <property type="component" value="Unassembled WGS sequence"/>
</dbReference>
<dbReference type="PATRIC" id="fig|1305731.5.peg.322"/>
<evidence type="ECO:0000313" key="1">
    <source>
        <dbReference type="EMBL" id="KPQ29119.1"/>
    </source>
</evidence>
<accession>A0A0P8D039</accession>
<proteinExistence type="predicted"/>
<protein>
    <submittedName>
        <fullName evidence="1">Uncharacterized protein</fullName>
    </submittedName>
</protein>
<sequence length="75" mass="8282">MGSYQIRVASVQSIAPCALIPIKPFPEVDIVQVETVVSRPEPTFVVNELINIIARVANEIDILSFTNFTVGMELH</sequence>
<organism evidence="1 2">
    <name type="scientific">Marinobacter excellens HL-55</name>
    <dbReference type="NCBI Taxonomy" id="1305731"/>
    <lineage>
        <taxon>Bacteria</taxon>
        <taxon>Pseudomonadati</taxon>
        <taxon>Pseudomonadota</taxon>
        <taxon>Gammaproteobacteria</taxon>
        <taxon>Pseudomonadales</taxon>
        <taxon>Marinobacteraceae</taxon>
        <taxon>Marinobacter</taxon>
    </lineage>
</organism>
<evidence type="ECO:0000313" key="2">
    <source>
        <dbReference type="Proteomes" id="UP000050416"/>
    </source>
</evidence>
<comment type="caution">
    <text evidence="1">The sequence shown here is derived from an EMBL/GenBank/DDBJ whole genome shotgun (WGS) entry which is preliminary data.</text>
</comment>
<gene>
    <name evidence="1" type="ORF">HLUCCX14_07535</name>
</gene>
<dbReference type="EMBL" id="LJZQ01000008">
    <property type="protein sequence ID" value="KPQ29119.1"/>
    <property type="molecule type" value="Genomic_DNA"/>
</dbReference>
<reference evidence="1 2" key="1">
    <citation type="submission" date="2015-09" db="EMBL/GenBank/DDBJ databases">
        <title>Identification and resolution of microdiversity through metagenomic sequencing of parallel consortia.</title>
        <authorList>
            <person name="Nelson W.C."/>
            <person name="Romine M.F."/>
            <person name="Lindemann S.R."/>
        </authorList>
    </citation>
    <scope>NUCLEOTIDE SEQUENCE [LARGE SCALE GENOMIC DNA]</scope>
    <source>
        <strain evidence="1">HL-55</strain>
    </source>
</reference>
<dbReference type="AlphaFoldDB" id="A0A0P8D039"/>